<accession>A0A940IDY0</accession>
<dbReference type="SUPFAM" id="SSF111369">
    <property type="entry name" value="HlyD-like secretion proteins"/>
    <property type="match status" value="1"/>
</dbReference>
<dbReference type="Gene3D" id="2.40.420.20">
    <property type="match status" value="1"/>
</dbReference>
<gene>
    <name evidence="4" type="ORF">IAC51_03795</name>
</gene>
<organism evidence="4 5">
    <name type="scientific">Candidatus Aphodosoma intestinipullorum</name>
    <dbReference type="NCBI Taxonomy" id="2840674"/>
    <lineage>
        <taxon>Bacteria</taxon>
        <taxon>Pseudomonadati</taxon>
        <taxon>Bacteroidota</taxon>
        <taxon>Bacteroidia</taxon>
        <taxon>Bacteroidales</taxon>
        <taxon>Candidatus Aphodosoma</taxon>
    </lineage>
</organism>
<dbReference type="Proteomes" id="UP000712007">
    <property type="component" value="Unassembled WGS sequence"/>
</dbReference>
<dbReference type="Gene3D" id="2.40.30.170">
    <property type="match status" value="1"/>
</dbReference>
<protein>
    <submittedName>
        <fullName evidence="4">Efflux RND transporter periplasmic adaptor subunit</fullName>
    </submittedName>
</protein>
<feature type="domain" description="CzcB-like barrel-sandwich hybrid" evidence="2">
    <location>
        <begin position="57"/>
        <end position="164"/>
    </location>
</feature>
<dbReference type="NCBIfam" id="TIGR01730">
    <property type="entry name" value="RND_mfp"/>
    <property type="match status" value="1"/>
</dbReference>
<dbReference type="InterPro" id="IPR006143">
    <property type="entry name" value="RND_pump_MFP"/>
</dbReference>
<evidence type="ECO:0000259" key="3">
    <source>
        <dbReference type="Pfam" id="PF25989"/>
    </source>
</evidence>
<dbReference type="AlphaFoldDB" id="A0A940IDY0"/>
<dbReference type="Gene3D" id="2.40.50.100">
    <property type="match status" value="1"/>
</dbReference>
<name>A0A940IDY0_9BACT</name>
<dbReference type="InterPro" id="IPR058637">
    <property type="entry name" value="YknX-like_C"/>
</dbReference>
<dbReference type="InterPro" id="IPR058647">
    <property type="entry name" value="BSH_CzcB-like"/>
</dbReference>
<dbReference type="PROSITE" id="PS51257">
    <property type="entry name" value="PROKAR_LIPOPROTEIN"/>
    <property type="match status" value="1"/>
</dbReference>
<reference evidence="4" key="2">
    <citation type="journal article" date="2021" name="PeerJ">
        <title>Extensive microbial diversity within the chicken gut microbiome revealed by metagenomics and culture.</title>
        <authorList>
            <person name="Gilroy R."/>
            <person name="Ravi A."/>
            <person name="Getino M."/>
            <person name="Pursley I."/>
            <person name="Horton D.L."/>
            <person name="Alikhan N.F."/>
            <person name="Baker D."/>
            <person name="Gharbi K."/>
            <person name="Hall N."/>
            <person name="Watson M."/>
            <person name="Adriaenssens E.M."/>
            <person name="Foster-Nyarko E."/>
            <person name="Jarju S."/>
            <person name="Secka A."/>
            <person name="Antonio M."/>
            <person name="Oren A."/>
            <person name="Chaudhuri R.R."/>
            <person name="La Ragione R."/>
            <person name="Hildebrand F."/>
            <person name="Pallen M.J."/>
        </authorList>
    </citation>
    <scope>NUCLEOTIDE SEQUENCE</scope>
    <source>
        <strain evidence="4">3924</strain>
    </source>
</reference>
<comment type="caution">
    <text evidence="4">The sequence shown here is derived from an EMBL/GenBank/DDBJ whole genome shotgun (WGS) entry which is preliminary data.</text>
</comment>
<sequence length="339" mass="36414">MKRGIGILMLAIIMTGCDGIKREKHEARVIPVRVTVAQRSGTADRTSYVGTVAPKKSAVVSCRYPGRLLTLAVSQGDVVHKGDVIGVIESQSVRSSQQMAQATLRQAEDGYRRVAQVHESNSVADVKLIEVRTQLDKARAAAEAADRAMDDCTIKAPFDGVIGEVYSEEGVELSVAEPIAKLLDISETEIHISVPEKEIGGISAGDRATVVIPALGDMECRATVKSKGISASPLSHSYNCTLIPDRAQRDIMPGMVCKVYMESREDTSRIVIPADVVRIDNEGQYVWTVRDGTVYKSHIKANGFSACGIVVGEGLAEGDMIITDGSQKVSTGMKVKVVE</sequence>
<evidence type="ECO:0000313" key="4">
    <source>
        <dbReference type="EMBL" id="MBO8439753.1"/>
    </source>
</evidence>
<evidence type="ECO:0000313" key="5">
    <source>
        <dbReference type="Proteomes" id="UP000712007"/>
    </source>
</evidence>
<dbReference type="GO" id="GO:0015562">
    <property type="term" value="F:efflux transmembrane transporter activity"/>
    <property type="evidence" value="ECO:0007669"/>
    <property type="project" value="TreeGrafter"/>
</dbReference>
<dbReference type="PANTHER" id="PTHR30469">
    <property type="entry name" value="MULTIDRUG RESISTANCE PROTEIN MDTA"/>
    <property type="match status" value="1"/>
</dbReference>
<dbReference type="EMBL" id="JADIMV010000063">
    <property type="protein sequence ID" value="MBO8439753.1"/>
    <property type="molecule type" value="Genomic_DNA"/>
</dbReference>
<dbReference type="Pfam" id="PF25989">
    <property type="entry name" value="YknX_C"/>
    <property type="match status" value="1"/>
</dbReference>
<evidence type="ECO:0000256" key="1">
    <source>
        <dbReference type="ARBA" id="ARBA00009477"/>
    </source>
</evidence>
<dbReference type="Gene3D" id="1.10.287.470">
    <property type="entry name" value="Helix hairpin bin"/>
    <property type="match status" value="1"/>
</dbReference>
<feature type="domain" description="YknX-like C-terminal permuted SH3-like" evidence="3">
    <location>
        <begin position="270"/>
        <end position="337"/>
    </location>
</feature>
<proteinExistence type="inferred from homology"/>
<dbReference type="Pfam" id="PF25973">
    <property type="entry name" value="BSH_CzcB"/>
    <property type="match status" value="1"/>
</dbReference>
<dbReference type="PANTHER" id="PTHR30469:SF20">
    <property type="entry name" value="EFFLUX RND TRANSPORTER PERIPLASMIC ADAPTOR SUBUNIT"/>
    <property type="match status" value="1"/>
</dbReference>
<dbReference type="GO" id="GO:1990281">
    <property type="term" value="C:efflux pump complex"/>
    <property type="evidence" value="ECO:0007669"/>
    <property type="project" value="TreeGrafter"/>
</dbReference>
<evidence type="ECO:0000259" key="2">
    <source>
        <dbReference type="Pfam" id="PF25973"/>
    </source>
</evidence>
<comment type="similarity">
    <text evidence="1">Belongs to the membrane fusion protein (MFP) (TC 8.A.1) family.</text>
</comment>
<reference evidence="4" key="1">
    <citation type="submission" date="2020-10" db="EMBL/GenBank/DDBJ databases">
        <authorList>
            <person name="Gilroy R."/>
        </authorList>
    </citation>
    <scope>NUCLEOTIDE SEQUENCE</scope>
    <source>
        <strain evidence="4">3924</strain>
    </source>
</reference>